<accession>A0A1T4T8X8</accession>
<protein>
    <recommendedName>
        <fullName evidence="1">Pvc16 N-terminal domain-containing protein</fullName>
    </recommendedName>
</protein>
<organism evidence="2 3">
    <name type="scientific">Chitinophaga eiseniae</name>
    <dbReference type="NCBI Taxonomy" id="634771"/>
    <lineage>
        <taxon>Bacteria</taxon>
        <taxon>Pseudomonadati</taxon>
        <taxon>Bacteroidota</taxon>
        <taxon>Chitinophagia</taxon>
        <taxon>Chitinophagales</taxon>
        <taxon>Chitinophagaceae</taxon>
        <taxon>Chitinophaga</taxon>
    </lineage>
</organism>
<gene>
    <name evidence="2" type="ORF">SAMN04488128_104142</name>
</gene>
<evidence type="ECO:0000313" key="2">
    <source>
        <dbReference type="EMBL" id="SKA36608.1"/>
    </source>
</evidence>
<dbReference type="RefSeq" id="WP_078671507.1">
    <property type="nucleotide sequence ID" value="NZ_FUWZ01000004.1"/>
</dbReference>
<feature type="domain" description="Pvc16 N-terminal" evidence="1">
    <location>
        <begin position="28"/>
        <end position="166"/>
    </location>
</feature>
<sequence length="180" mass="20058">MLTEILTIISDSLKPLFGGGDFDLGNIASPGNAAPSVMLTLVNLKEEPSLKNTAYSRVNNATLKTEYFNPYVFLNAYILFSSRKNAYKDAVSDIGKIIRFIHGQNQFSTNYNGTDYRVVLNMYSPSFEEMNHLWAILGGKVYPSIMYVMRVIELHNSNVVTGDGVIETITGKFSVIDPKK</sequence>
<name>A0A1T4T8X8_9BACT</name>
<dbReference type="AlphaFoldDB" id="A0A1T4T8X8"/>
<evidence type="ECO:0000313" key="3">
    <source>
        <dbReference type="Proteomes" id="UP000190367"/>
    </source>
</evidence>
<proteinExistence type="predicted"/>
<dbReference type="OrthoDB" id="7560784at2"/>
<dbReference type="STRING" id="634771.SAMN04488128_104142"/>
<reference evidence="3" key="1">
    <citation type="submission" date="2017-02" db="EMBL/GenBank/DDBJ databases">
        <authorList>
            <person name="Varghese N."/>
            <person name="Submissions S."/>
        </authorList>
    </citation>
    <scope>NUCLEOTIDE SEQUENCE [LARGE SCALE GENOMIC DNA]</scope>
    <source>
        <strain evidence="3">DSM 22224</strain>
    </source>
</reference>
<dbReference type="InterPro" id="IPR025351">
    <property type="entry name" value="Pvc16_N"/>
</dbReference>
<dbReference type="Proteomes" id="UP000190367">
    <property type="component" value="Unassembled WGS sequence"/>
</dbReference>
<dbReference type="EMBL" id="FUWZ01000004">
    <property type="protein sequence ID" value="SKA36608.1"/>
    <property type="molecule type" value="Genomic_DNA"/>
</dbReference>
<keyword evidence="3" id="KW-1185">Reference proteome</keyword>
<dbReference type="Pfam" id="PF14065">
    <property type="entry name" value="Pvc16_N"/>
    <property type="match status" value="1"/>
</dbReference>
<evidence type="ECO:0000259" key="1">
    <source>
        <dbReference type="Pfam" id="PF14065"/>
    </source>
</evidence>